<dbReference type="InterPro" id="IPR017972">
    <property type="entry name" value="Cyt_P450_CS"/>
</dbReference>
<comment type="similarity">
    <text evidence="2 8">Belongs to the cytochrome P450 family.</text>
</comment>
<dbReference type="PRINTS" id="PR00385">
    <property type="entry name" value="P450"/>
</dbReference>
<name>A0A167XSF2_9EURO</name>
<protein>
    <submittedName>
        <fullName evidence="9">Cytochrome P450 alkane hydroxylase</fullName>
    </submittedName>
</protein>
<dbReference type="InterPro" id="IPR047146">
    <property type="entry name" value="Cyt_P450_E_CYP52_fungi"/>
</dbReference>
<dbReference type="Pfam" id="PF00067">
    <property type="entry name" value="p450"/>
    <property type="match status" value="1"/>
</dbReference>
<evidence type="ECO:0000256" key="1">
    <source>
        <dbReference type="ARBA" id="ARBA00001971"/>
    </source>
</evidence>
<dbReference type="InterPro" id="IPR001128">
    <property type="entry name" value="Cyt_P450"/>
</dbReference>
<dbReference type="PRINTS" id="PR00463">
    <property type="entry name" value="EP450I"/>
</dbReference>
<evidence type="ECO:0000256" key="2">
    <source>
        <dbReference type="ARBA" id="ARBA00010617"/>
    </source>
</evidence>
<keyword evidence="5 7" id="KW-0408">Iron</keyword>
<dbReference type="SUPFAM" id="SSF48264">
    <property type="entry name" value="Cytochrome P450"/>
    <property type="match status" value="1"/>
</dbReference>
<keyword evidence="4 8" id="KW-0560">Oxidoreductase</keyword>
<proteinExistence type="inferred from homology"/>
<dbReference type="EMBL" id="AZGZ01000017">
    <property type="protein sequence ID" value="KZZ90416.1"/>
    <property type="molecule type" value="Genomic_DNA"/>
</dbReference>
<dbReference type="GO" id="GO:0004497">
    <property type="term" value="F:monooxygenase activity"/>
    <property type="evidence" value="ECO:0007669"/>
    <property type="project" value="UniProtKB-KW"/>
</dbReference>
<keyword evidence="6 8" id="KW-0503">Monooxygenase</keyword>
<evidence type="ECO:0000313" key="9">
    <source>
        <dbReference type="EMBL" id="KZZ90416.1"/>
    </source>
</evidence>
<comment type="caution">
    <text evidence="9">The sequence shown here is derived from an EMBL/GenBank/DDBJ whole genome shotgun (WGS) entry which is preliminary data.</text>
</comment>
<dbReference type="Gene3D" id="1.10.630.10">
    <property type="entry name" value="Cytochrome P450"/>
    <property type="match status" value="1"/>
</dbReference>
<keyword evidence="7 8" id="KW-0349">Heme</keyword>
<dbReference type="AlphaFoldDB" id="A0A167XSF2"/>
<dbReference type="GO" id="GO:0020037">
    <property type="term" value="F:heme binding"/>
    <property type="evidence" value="ECO:0007669"/>
    <property type="project" value="InterPro"/>
</dbReference>
<dbReference type="GO" id="GO:0016705">
    <property type="term" value="F:oxidoreductase activity, acting on paired donors, with incorporation or reduction of molecular oxygen"/>
    <property type="evidence" value="ECO:0007669"/>
    <property type="project" value="InterPro"/>
</dbReference>
<comment type="cofactor">
    <cofactor evidence="1 7">
        <name>heme</name>
        <dbReference type="ChEBI" id="CHEBI:30413"/>
    </cofactor>
</comment>
<dbReference type="CDD" id="cd11063">
    <property type="entry name" value="CYP52"/>
    <property type="match status" value="1"/>
</dbReference>
<evidence type="ECO:0000256" key="3">
    <source>
        <dbReference type="ARBA" id="ARBA00022723"/>
    </source>
</evidence>
<dbReference type="PANTHER" id="PTHR24287:SF5">
    <property type="entry name" value="P450, PUTATIVE (EUROFUNG)-RELATED"/>
    <property type="match status" value="1"/>
</dbReference>
<dbReference type="PROSITE" id="PS00086">
    <property type="entry name" value="CYTOCHROME_P450"/>
    <property type="match status" value="1"/>
</dbReference>
<accession>A0A167XSF2</accession>
<organism evidence="9 10">
    <name type="scientific">Ascosphaera apis ARSEF 7405</name>
    <dbReference type="NCBI Taxonomy" id="392613"/>
    <lineage>
        <taxon>Eukaryota</taxon>
        <taxon>Fungi</taxon>
        <taxon>Dikarya</taxon>
        <taxon>Ascomycota</taxon>
        <taxon>Pezizomycotina</taxon>
        <taxon>Eurotiomycetes</taxon>
        <taxon>Eurotiomycetidae</taxon>
        <taxon>Onygenales</taxon>
        <taxon>Ascosphaeraceae</taxon>
        <taxon>Ascosphaera</taxon>
    </lineage>
</organism>
<evidence type="ECO:0000256" key="4">
    <source>
        <dbReference type="ARBA" id="ARBA00023002"/>
    </source>
</evidence>
<keyword evidence="3 7" id="KW-0479">Metal-binding</keyword>
<reference evidence="9 10" key="1">
    <citation type="journal article" date="2016" name="Genome Biol. Evol.">
        <title>Divergent and convergent evolution of fungal pathogenicity.</title>
        <authorList>
            <person name="Shang Y."/>
            <person name="Xiao G."/>
            <person name="Zheng P."/>
            <person name="Cen K."/>
            <person name="Zhan S."/>
            <person name="Wang C."/>
        </authorList>
    </citation>
    <scope>NUCLEOTIDE SEQUENCE [LARGE SCALE GENOMIC DNA]</scope>
    <source>
        <strain evidence="9 10">ARSEF 7405</strain>
    </source>
</reference>
<dbReference type="OrthoDB" id="1470350at2759"/>
<dbReference type="Proteomes" id="UP000242877">
    <property type="component" value="Unassembled WGS sequence"/>
</dbReference>
<dbReference type="GO" id="GO:0005506">
    <property type="term" value="F:iron ion binding"/>
    <property type="evidence" value="ECO:0007669"/>
    <property type="project" value="InterPro"/>
</dbReference>
<evidence type="ECO:0000256" key="7">
    <source>
        <dbReference type="PIRSR" id="PIRSR602401-1"/>
    </source>
</evidence>
<evidence type="ECO:0000256" key="5">
    <source>
        <dbReference type="ARBA" id="ARBA00023004"/>
    </source>
</evidence>
<dbReference type="InterPro" id="IPR036396">
    <property type="entry name" value="Cyt_P450_sf"/>
</dbReference>
<dbReference type="InterPro" id="IPR002401">
    <property type="entry name" value="Cyt_P450_E_grp-I"/>
</dbReference>
<evidence type="ECO:0000256" key="6">
    <source>
        <dbReference type="ARBA" id="ARBA00023033"/>
    </source>
</evidence>
<evidence type="ECO:0000313" key="10">
    <source>
        <dbReference type="Proteomes" id="UP000242877"/>
    </source>
</evidence>
<dbReference type="VEuPathDB" id="FungiDB:AAP_03946"/>
<dbReference type="PANTHER" id="PTHR24287">
    <property type="entry name" value="P450, PUTATIVE (EUROFUNG)-RELATED"/>
    <property type="match status" value="1"/>
</dbReference>
<gene>
    <name evidence="9" type="ORF">AAP_03946</name>
</gene>
<keyword evidence="10" id="KW-1185">Reference proteome</keyword>
<evidence type="ECO:0000256" key="8">
    <source>
        <dbReference type="RuleBase" id="RU000461"/>
    </source>
</evidence>
<feature type="binding site" description="axial binding residue" evidence="7">
    <location>
        <position position="415"/>
    </location>
    <ligand>
        <name>heme</name>
        <dbReference type="ChEBI" id="CHEBI:30413"/>
    </ligand>
    <ligandPart>
        <name>Fe</name>
        <dbReference type="ChEBI" id="CHEBI:18248"/>
    </ligandPart>
</feature>
<sequence>MYPLNGYACFANLIGSGHALLKNRLLEHIQTNFEKHGRPGAPHVIEGAPTGMRRYIVTRDPEHIKTVLTGQFADFGKGKFFHDTWSPFLGDSIFTTDGKLWSNSRTLLRPMFAKNRVRDLEIFEDHVQKLIGLLPEPGQKVEIMDLFFRMTIDVTTEFLLGTPIHSLENPKTDFVSAFAEAQRMQMLMTCLGPLWRTCPRGSYNRSLKVINEFIWPFVHKTLNLPEEELHKLSRSEKQFSFLHSLALYTRDPKVIRDQVIAVLLAGRDTTASTLSWAFYELSNNPKAWARLRAEVLDTIGDTRSPSFEDLHNMKYLRAVVDETLRLYPAVPFNIRFALTDTTLPTGGGADGDEPISVCKDDAIIYSTLAMQRRKDLYPPVSETFADPLVFSPERWENWSPKPWQYIPFNGGPRICIGQNFALAETRFCIARLAQRYESLRYVGDWSRQEYKTEVVGAPAFGVPVAFGKINPAQAAENLSEKQ</sequence>